<reference evidence="2 3" key="1">
    <citation type="submission" date="2024-04" db="EMBL/GenBank/DDBJ databases">
        <title>Tritrichomonas musculus Genome.</title>
        <authorList>
            <person name="Alves-Ferreira E."/>
            <person name="Grigg M."/>
            <person name="Lorenzi H."/>
            <person name="Galac M."/>
        </authorList>
    </citation>
    <scope>NUCLEOTIDE SEQUENCE [LARGE SCALE GENOMIC DNA]</scope>
    <source>
        <strain evidence="2 3">EAF2021</strain>
    </source>
</reference>
<protein>
    <recommendedName>
        <fullName evidence="1">Protein kinase domain-containing protein</fullName>
    </recommendedName>
</protein>
<feature type="domain" description="Protein kinase" evidence="1">
    <location>
        <begin position="362"/>
        <end position="618"/>
    </location>
</feature>
<dbReference type="InterPro" id="IPR000719">
    <property type="entry name" value="Prot_kinase_dom"/>
</dbReference>
<dbReference type="InterPro" id="IPR050167">
    <property type="entry name" value="Ser_Thr_protein_kinase"/>
</dbReference>
<dbReference type="Gene3D" id="1.10.510.10">
    <property type="entry name" value="Transferase(Phosphotransferase) domain 1"/>
    <property type="match status" value="2"/>
</dbReference>
<accession>A0ABR2L2S3</accession>
<dbReference type="EMBL" id="JAPFFF010000002">
    <property type="protein sequence ID" value="KAK8896540.1"/>
    <property type="molecule type" value="Genomic_DNA"/>
</dbReference>
<feature type="domain" description="Protein kinase" evidence="1">
    <location>
        <begin position="18"/>
        <end position="283"/>
    </location>
</feature>
<dbReference type="PROSITE" id="PS50011">
    <property type="entry name" value="PROTEIN_KINASE_DOM"/>
    <property type="match status" value="2"/>
</dbReference>
<dbReference type="Pfam" id="PF07714">
    <property type="entry name" value="PK_Tyr_Ser-Thr"/>
    <property type="match status" value="2"/>
</dbReference>
<organism evidence="2 3">
    <name type="scientific">Tritrichomonas musculus</name>
    <dbReference type="NCBI Taxonomy" id="1915356"/>
    <lineage>
        <taxon>Eukaryota</taxon>
        <taxon>Metamonada</taxon>
        <taxon>Parabasalia</taxon>
        <taxon>Tritrichomonadida</taxon>
        <taxon>Tritrichomonadidae</taxon>
        <taxon>Tritrichomonas</taxon>
    </lineage>
</organism>
<dbReference type="SUPFAM" id="SSF56112">
    <property type="entry name" value="Protein kinase-like (PK-like)"/>
    <property type="match status" value="2"/>
</dbReference>
<sequence>MDDNLEEFDGNFLDLKNYEKNKLISKGNSSKVYEVRNKITNAVFSAKISMITVNDLSRDEMIHLSREVNIISRINHPSFLKFIGYSPINFNKQYKPVIVTELCRESLFHVLNSERKNNSILKDTNKLIIIYGIAAGMSYLHSHDIIHRNLNPKSIFLVQNLHPKIGNFALTTKIHTLRTLTFQSTAGIKGNSIYSSPELLKSGHYSKSSDVYAFALIVYELMTLKIPFEDIPNYNELFERVVNLSKRPKVDNSIPDSYKKLIESCWSQNPEDRPTFESIENFLRTDIQFITEKVNEEDFEKYVLKIENSEIDFSSEKNIMQIDHLIKEKNKVVETFSDEVVDQLSKKEYVAVIEKKIINYLLAKRIKIESNEIFKIYKIRIGNSRFDNDFISIHEFNRKFFNNKSDIKQKFQKLCSEYKSLNEINHPNIIKALGFYQGDSRNPPSILFEYYSKSLIKIITSLDEIFLVSIIYEICHAMINVHSNHIIHGNLNPKTILIDNEKHVKISSFGISIFLNHADQIKSEIENIFCLAPQLFNDDGYDEKVDVFAFGIIMQFILTRGKGPFLSPEDISSGKKIRVPKTVNRLSFSIISRCLFYSPDERPSFISLAKTIKKNNFMLIDGIESKIPMLKNYLKLIVK</sequence>
<dbReference type="InterPro" id="IPR001245">
    <property type="entry name" value="Ser-Thr/Tyr_kinase_cat_dom"/>
</dbReference>
<keyword evidence="3" id="KW-1185">Reference proteome</keyword>
<dbReference type="Proteomes" id="UP001470230">
    <property type="component" value="Unassembled WGS sequence"/>
</dbReference>
<evidence type="ECO:0000313" key="3">
    <source>
        <dbReference type="Proteomes" id="UP001470230"/>
    </source>
</evidence>
<gene>
    <name evidence="2" type="ORF">M9Y10_014448</name>
</gene>
<dbReference type="PANTHER" id="PTHR23257:SF963">
    <property type="entry name" value="AT08303P"/>
    <property type="match status" value="1"/>
</dbReference>
<evidence type="ECO:0000313" key="2">
    <source>
        <dbReference type="EMBL" id="KAK8896540.1"/>
    </source>
</evidence>
<dbReference type="PANTHER" id="PTHR23257">
    <property type="entry name" value="SERINE-THREONINE PROTEIN KINASE"/>
    <property type="match status" value="1"/>
</dbReference>
<evidence type="ECO:0000259" key="1">
    <source>
        <dbReference type="PROSITE" id="PS50011"/>
    </source>
</evidence>
<name>A0ABR2L2S3_9EUKA</name>
<proteinExistence type="predicted"/>
<comment type="caution">
    <text evidence="2">The sequence shown here is derived from an EMBL/GenBank/DDBJ whole genome shotgun (WGS) entry which is preliminary data.</text>
</comment>
<dbReference type="InterPro" id="IPR011009">
    <property type="entry name" value="Kinase-like_dom_sf"/>
</dbReference>